<dbReference type="Proteomes" id="UP001057402">
    <property type="component" value="Chromosome 9"/>
</dbReference>
<reference evidence="2" key="1">
    <citation type="journal article" date="2023" name="Front. Plant Sci.">
        <title>Chromosomal-level genome assembly of Melastoma candidum provides insights into trichome evolution.</title>
        <authorList>
            <person name="Zhong Y."/>
            <person name="Wu W."/>
            <person name="Sun C."/>
            <person name="Zou P."/>
            <person name="Liu Y."/>
            <person name="Dai S."/>
            <person name="Zhou R."/>
        </authorList>
    </citation>
    <scope>NUCLEOTIDE SEQUENCE [LARGE SCALE GENOMIC DNA]</scope>
</reference>
<proteinExistence type="predicted"/>
<evidence type="ECO:0000313" key="2">
    <source>
        <dbReference type="Proteomes" id="UP001057402"/>
    </source>
</evidence>
<dbReference type="EMBL" id="CM042888">
    <property type="protein sequence ID" value="KAI4326015.1"/>
    <property type="molecule type" value="Genomic_DNA"/>
</dbReference>
<comment type="caution">
    <text evidence="1">The sequence shown here is derived from an EMBL/GenBank/DDBJ whole genome shotgun (WGS) entry which is preliminary data.</text>
</comment>
<protein>
    <submittedName>
        <fullName evidence="1">Uncharacterized protein</fullName>
    </submittedName>
</protein>
<name>A0ACB9MUA7_9MYRT</name>
<organism evidence="1 2">
    <name type="scientific">Melastoma candidum</name>
    <dbReference type="NCBI Taxonomy" id="119954"/>
    <lineage>
        <taxon>Eukaryota</taxon>
        <taxon>Viridiplantae</taxon>
        <taxon>Streptophyta</taxon>
        <taxon>Embryophyta</taxon>
        <taxon>Tracheophyta</taxon>
        <taxon>Spermatophyta</taxon>
        <taxon>Magnoliopsida</taxon>
        <taxon>eudicotyledons</taxon>
        <taxon>Gunneridae</taxon>
        <taxon>Pentapetalae</taxon>
        <taxon>rosids</taxon>
        <taxon>malvids</taxon>
        <taxon>Myrtales</taxon>
        <taxon>Melastomataceae</taxon>
        <taxon>Melastomatoideae</taxon>
        <taxon>Melastomateae</taxon>
        <taxon>Melastoma</taxon>
    </lineage>
</organism>
<sequence>MGDGNTSRSLDPPRIFPARSHAAFRPSPSRTGDGRRNAPQIRSGTKGGFNPVPFRNVQCSSRDADRIVPRGANPDPRVTGAAARVLGRRARVHSWSVGRCSLSSVALVLDSRIFGEPEELASKLLNAPFRLSEASPFWTSGRCAETS</sequence>
<gene>
    <name evidence="1" type="ORF">MLD38_031373</name>
</gene>
<evidence type="ECO:0000313" key="1">
    <source>
        <dbReference type="EMBL" id="KAI4326015.1"/>
    </source>
</evidence>
<keyword evidence="2" id="KW-1185">Reference proteome</keyword>
<accession>A0ACB9MUA7</accession>